<proteinExistence type="predicted"/>
<organism evidence="1">
    <name type="scientific">uncultured Caudovirales phage</name>
    <dbReference type="NCBI Taxonomy" id="2100421"/>
    <lineage>
        <taxon>Viruses</taxon>
        <taxon>Duplodnaviria</taxon>
        <taxon>Heunggongvirae</taxon>
        <taxon>Uroviricota</taxon>
        <taxon>Caudoviricetes</taxon>
        <taxon>Peduoviridae</taxon>
        <taxon>Maltschvirus</taxon>
        <taxon>Maltschvirus maltsch</taxon>
    </lineage>
</organism>
<reference evidence="1" key="1">
    <citation type="submission" date="2020-04" db="EMBL/GenBank/DDBJ databases">
        <authorList>
            <person name="Chiriac C."/>
            <person name="Salcher M."/>
            <person name="Ghai R."/>
            <person name="Kavagutti S V."/>
        </authorList>
    </citation>
    <scope>NUCLEOTIDE SEQUENCE</scope>
</reference>
<accession>A0A6J5NQY7</accession>
<sequence>MAVYLANTGVLTVNAVDLSTLVSSVTINRSFDELEVTALGDSGHRMTKGLEASSITIDFFNDPESSKTLQTLNSSSVWGNNVTVTYKQFAGAVAVTNPLYTMTCLINNTTPVNGAVGDLSTQSVTWNVSGTIAVTTA</sequence>
<protein>
    <submittedName>
        <fullName evidence="1">Uncharacterized protein</fullName>
    </submittedName>
</protein>
<dbReference type="EMBL" id="LR796721">
    <property type="protein sequence ID" value="CAB4161789.1"/>
    <property type="molecule type" value="Genomic_DNA"/>
</dbReference>
<gene>
    <name evidence="1" type="ORF">UFOVP790_19</name>
</gene>
<name>A0A6J5NQY7_9CAUD</name>
<evidence type="ECO:0000313" key="1">
    <source>
        <dbReference type="EMBL" id="CAB4161789.1"/>
    </source>
</evidence>